<protein>
    <submittedName>
        <fullName evidence="2">Uncharacterized protein</fullName>
    </submittedName>
</protein>
<name>A0AAV5VWZ3_9BILA</name>
<feature type="non-terminal residue" evidence="2">
    <location>
        <position position="1"/>
    </location>
</feature>
<feature type="region of interest" description="Disordered" evidence="1">
    <location>
        <begin position="98"/>
        <end position="120"/>
    </location>
</feature>
<accession>A0AAV5VWZ3</accession>
<dbReference type="AlphaFoldDB" id="A0AAV5VWZ3"/>
<dbReference type="Proteomes" id="UP001432322">
    <property type="component" value="Unassembled WGS sequence"/>
</dbReference>
<gene>
    <name evidence="2" type="ORF">PFISCL1PPCAC_14534</name>
</gene>
<evidence type="ECO:0000313" key="3">
    <source>
        <dbReference type="Proteomes" id="UP001432322"/>
    </source>
</evidence>
<feature type="compositionally biased region" description="Polar residues" evidence="1">
    <location>
        <begin position="100"/>
        <end position="110"/>
    </location>
</feature>
<reference evidence="2" key="1">
    <citation type="submission" date="2023-10" db="EMBL/GenBank/DDBJ databases">
        <title>Genome assembly of Pristionchus species.</title>
        <authorList>
            <person name="Yoshida K."/>
            <person name="Sommer R.J."/>
        </authorList>
    </citation>
    <scope>NUCLEOTIDE SEQUENCE</scope>
    <source>
        <strain evidence="2">RS5133</strain>
    </source>
</reference>
<organism evidence="2 3">
    <name type="scientific">Pristionchus fissidentatus</name>
    <dbReference type="NCBI Taxonomy" id="1538716"/>
    <lineage>
        <taxon>Eukaryota</taxon>
        <taxon>Metazoa</taxon>
        <taxon>Ecdysozoa</taxon>
        <taxon>Nematoda</taxon>
        <taxon>Chromadorea</taxon>
        <taxon>Rhabditida</taxon>
        <taxon>Rhabditina</taxon>
        <taxon>Diplogasteromorpha</taxon>
        <taxon>Diplogasteroidea</taxon>
        <taxon>Neodiplogasteridae</taxon>
        <taxon>Pristionchus</taxon>
    </lineage>
</organism>
<dbReference type="EMBL" id="BTSY01000004">
    <property type="protein sequence ID" value="GMT23237.1"/>
    <property type="molecule type" value="Genomic_DNA"/>
</dbReference>
<evidence type="ECO:0000256" key="1">
    <source>
        <dbReference type="SAM" id="MobiDB-lite"/>
    </source>
</evidence>
<comment type="caution">
    <text evidence="2">The sequence shown here is derived from an EMBL/GenBank/DDBJ whole genome shotgun (WGS) entry which is preliminary data.</text>
</comment>
<sequence length="628" mass="71165">VIEKMRIGKDSYDAVKDMHYMWYVHSVKALLVQVAKGVVPHLDKDSERNFILCLHRIPVKTDIVRTSECLVKAKKWINRRRRSTHKMKHEQAFVIEKSTESMGQKSTNGGSRKKPLRNQKISERKLILRKKIMSRNLIVINHKTVGKKGVHTRVKRSEYRLVEKAGTKSDKSNFIKKMSRMPNLLSAQASPIQQVSKGISKIFRSITGEEKEVKWTDTYNTILKMKKQMDSQHKSPGARVYDLPMEQLVFEKNQNSSSSSISRPIHMPQLVQEAFNLADSFRSHSSKTKSDPNYKMLSPRFAPVLPDKYEGRGVLSPSILSFYKRGQDDAEDQIVPLPSLLEATGMGKKDRESLLEMIMEVSGARQTVDEAFKTLQNMNVFGVEGPFLEATKKIQEAFKDIEKSFNRRQKYQMEKRQFTFLDKNQLMEVYEKQGMRKESREEFDMDEYSGMSHRQREIALWKKIEEFAANETTHDSPHRTKRQAPNVLNPTVLSPYMFSPVYGLTILGPVVLSPSLFSPLILNPSVLSPYVLSPAVGMPFILSPYLLSPYVISPLVMAPFILTPYVLSPNVINPYVLSPLILSPLVLCPDVLSPMALGGAILSPAVASPALFSKSTLMASVLSPSVLS</sequence>
<dbReference type="Pfam" id="PF04870">
    <property type="entry name" value="Moulting_cycle"/>
    <property type="match status" value="1"/>
</dbReference>
<dbReference type="InterPro" id="IPR006954">
    <property type="entry name" value="Mlt-10-like"/>
</dbReference>
<dbReference type="PANTHER" id="PTHR21523">
    <property type="match status" value="1"/>
</dbReference>
<keyword evidence="3" id="KW-1185">Reference proteome</keyword>
<evidence type="ECO:0000313" key="2">
    <source>
        <dbReference type="EMBL" id="GMT23237.1"/>
    </source>
</evidence>
<dbReference type="PANTHER" id="PTHR21523:SF44">
    <property type="entry name" value="MLT-TEN (MLT-10) RELATED"/>
    <property type="match status" value="1"/>
</dbReference>
<proteinExistence type="predicted"/>